<protein>
    <submittedName>
        <fullName evidence="2">Uncharacterized protein</fullName>
    </submittedName>
</protein>
<evidence type="ECO:0000256" key="1">
    <source>
        <dbReference type="SAM" id="MobiDB-lite"/>
    </source>
</evidence>
<feature type="region of interest" description="Disordered" evidence="1">
    <location>
        <begin position="51"/>
        <end position="74"/>
    </location>
</feature>
<dbReference type="Proteomes" id="UP001595704">
    <property type="component" value="Unassembled WGS sequence"/>
</dbReference>
<evidence type="ECO:0000313" key="2">
    <source>
        <dbReference type="EMBL" id="MFC3637978.1"/>
    </source>
</evidence>
<dbReference type="RefSeq" id="WP_191320794.1">
    <property type="nucleotide sequence ID" value="NZ_BNCG01000025.1"/>
</dbReference>
<name>A0ABV7UI44_9HYPH</name>
<feature type="compositionally biased region" description="Polar residues" evidence="1">
    <location>
        <begin position="65"/>
        <end position="74"/>
    </location>
</feature>
<dbReference type="EMBL" id="JBHRYC010000055">
    <property type="protein sequence ID" value="MFC3637978.1"/>
    <property type="molecule type" value="Genomic_DNA"/>
</dbReference>
<keyword evidence="3" id="KW-1185">Reference proteome</keyword>
<accession>A0ABV7UI44</accession>
<comment type="caution">
    <text evidence="2">The sequence shown here is derived from an EMBL/GenBank/DDBJ whole genome shotgun (WGS) entry which is preliminary data.</text>
</comment>
<sequence>MSDTMAVLVAAKISRPAVIKSDVDEIVQDGHDNGVEMSLEKYRVAEHLSAMHKAGHSKASAAPQRANSSSSGNF</sequence>
<proteinExistence type="predicted"/>
<reference evidence="3" key="1">
    <citation type="journal article" date="2019" name="Int. J. Syst. Evol. Microbiol.">
        <title>The Global Catalogue of Microorganisms (GCM) 10K type strain sequencing project: providing services to taxonomists for standard genome sequencing and annotation.</title>
        <authorList>
            <consortium name="The Broad Institute Genomics Platform"/>
            <consortium name="The Broad Institute Genome Sequencing Center for Infectious Disease"/>
            <person name="Wu L."/>
            <person name="Ma J."/>
        </authorList>
    </citation>
    <scope>NUCLEOTIDE SEQUENCE [LARGE SCALE GENOMIC DNA]</scope>
    <source>
        <strain evidence="3">KCTC 42282</strain>
    </source>
</reference>
<organism evidence="2 3">
    <name type="scientific">Camelimonas fluminis</name>
    <dbReference type="NCBI Taxonomy" id="1576911"/>
    <lineage>
        <taxon>Bacteria</taxon>
        <taxon>Pseudomonadati</taxon>
        <taxon>Pseudomonadota</taxon>
        <taxon>Alphaproteobacteria</taxon>
        <taxon>Hyphomicrobiales</taxon>
        <taxon>Chelatococcaceae</taxon>
        <taxon>Camelimonas</taxon>
    </lineage>
</organism>
<evidence type="ECO:0000313" key="3">
    <source>
        <dbReference type="Proteomes" id="UP001595704"/>
    </source>
</evidence>
<gene>
    <name evidence="2" type="ORF">ACFONL_11445</name>
</gene>